<dbReference type="EMBL" id="FRAI01000029">
    <property type="protein sequence ID" value="SHK30179.1"/>
    <property type="molecule type" value="Genomic_DNA"/>
</dbReference>
<evidence type="ECO:0000259" key="1">
    <source>
        <dbReference type="PROSITE" id="PS51704"/>
    </source>
</evidence>
<dbReference type="InterPro" id="IPR017946">
    <property type="entry name" value="PLC-like_Pdiesterase_TIM-brl"/>
</dbReference>
<dbReference type="PANTHER" id="PTHR46211:SF1">
    <property type="entry name" value="GLYCEROPHOSPHODIESTER PHOSPHODIESTERASE, CYTOPLASMIC"/>
    <property type="match status" value="1"/>
</dbReference>
<organism evidence="2 3">
    <name type="scientific">Anaerobranca californiensis DSM 14826</name>
    <dbReference type="NCBI Taxonomy" id="1120989"/>
    <lineage>
        <taxon>Bacteria</taxon>
        <taxon>Bacillati</taxon>
        <taxon>Bacillota</taxon>
        <taxon>Clostridia</taxon>
        <taxon>Eubacteriales</taxon>
        <taxon>Proteinivoracaceae</taxon>
        <taxon>Anaerobranca</taxon>
    </lineage>
</organism>
<dbReference type="Gene3D" id="3.20.20.190">
    <property type="entry name" value="Phosphatidylinositol (PI) phosphodiesterase"/>
    <property type="match status" value="1"/>
</dbReference>
<dbReference type="STRING" id="1120989.SAMN02745227_02000"/>
<dbReference type="GO" id="GO:0006629">
    <property type="term" value="P:lipid metabolic process"/>
    <property type="evidence" value="ECO:0007669"/>
    <property type="project" value="InterPro"/>
</dbReference>
<dbReference type="Proteomes" id="UP000243547">
    <property type="component" value="Unassembled WGS sequence"/>
</dbReference>
<dbReference type="GO" id="GO:0008081">
    <property type="term" value="F:phosphoric diester hydrolase activity"/>
    <property type="evidence" value="ECO:0007669"/>
    <property type="project" value="InterPro"/>
</dbReference>
<accession>A0A1M6RCI5</accession>
<dbReference type="SUPFAM" id="SSF51695">
    <property type="entry name" value="PLC-like phosphodiesterases"/>
    <property type="match status" value="1"/>
</dbReference>
<dbReference type="PROSITE" id="PS51704">
    <property type="entry name" value="GP_PDE"/>
    <property type="match status" value="1"/>
</dbReference>
<dbReference type="PANTHER" id="PTHR46211">
    <property type="entry name" value="GLYCEROPHOSPHORYL DIESTER PHOSPHODIESTERASE"/>
    <property type="match status" value="1"/>
</dbReference>
<dbReference type="CDD" id="cd08563">
    <property type="entry name" value="GDPD_TtGDE_like"/>
    <property type="match status" value="1"/>
</dbReference>
<evidence type="ECO:0000313" key="3">
    <source>
        <dbReference type="Proteomes" id="UP000243547"/>
    </source>
</evidence>
<dbReference type="Pfam" id="PF03009">
    <property type="entry name" value="GDPD"/>
    <property type="match status" value="1"/>
</dbReference>
<reference evidence="3" key="1">
    <citation type="submission" date="2016-11" db="EMBL/GenBank/DDBJ databases">
        <authorList>
            <person name="Varghese N."/>
            <person name="Submissions S."/>
        </authorList>
    </citation>
    <scope>NUCLEOTIDE SEQUENCE [LARGE SCALE GENOMIC DNA]</scope>
    <source>
        <strain evidence="3">DSM 14826</strain>
    </source>
</reference>
<name>A0A1M6RCI5_9FIRM</name>
<feature type="domain" description="GP-PDE" evidence="1">
    <location>
        <begin position="1"/>
        <end position="233"/>
    </location>
</feature>
<evidence type="ECO:0000313" key="2">
    <source>
        <dbReference type="EMBL" id="SHK30179.1"/>
    </source>
</evidence>
<proteinExistence type="predicted"/>
<keyword evidence="3" id="KW-1185">Reference proteome</keyword>
<protein>
    <submittedName>
        <fullName evidence="2">Glycerophosphoryl diester phosphodiesterase</fullName>
    </submittedName>
</protein>
<dbReference type="AlphaFoldDB" id="A0A1M6RCI5"/>
<dbReference type="InterPro" id="IPR030395">
    <property type="entry name" value="GP_PDE_dom"/>
</dbReference>
<sequence>MIIGHRGASGYAPENTMAAIKKAINMSCNGLELDVQLTKDQKVIVHHDWNVDRTTNGKGEIKDLTLDDIRKLDAGKWYSDEFIGEKVPTLEEVLLEVPENLFLNIEIKSKADDNRGIEKEVIELLNKYNRLENTVLSSFNHLCLERIRKINPEIKIGILFEAYLLDLFDYIKKFKAYSIHPCNYYVSKELIDKAKDNNMKVFCWTVNDKSRAIELSEMGVDGIITNYPDLLKK</sequence>
<dbReference type="RefSeq" id="WP_242945884.1">
    <property type="nucleotide sequence ID" value="NZ_FRAI01000029.1"/>
</dbReference>
<gene>
    <name evidence="2" type="ORF">SAMN02745227_02000</name>
</gene>